<dbReference type="AlphaFoldDB" id="A0A835P5V7"/>
<organism evidence="3 4">
    <name type="scientific">Vanilla planifolia</name>
    <name type="common">Vanilla</name>
    <dbReference type="NCBI Taxonomy" id="51239"/>
    <lineage>
        <taxon>Eukaryota</taxon>
        <taxon>Viridiplantae</taxon>
        <taxon>Streptophyta</taxon>
        <taxon>Embryophyta</taxon>
        <taxon>Tracheophyta</taxon>
        <taxon>Spermatophyta</taxon>
        <taxon>Magnoliopsida</taxon>
        <taxon>Liliopsida</taxon>
        <taxon>Asparagales</taxon>
        <taxon>Orchidaceae</taxon>
        <taxon>Vanilloideae</taxon>
        <taxon>Vanilleae</taxon>
        <taxon>Vanilla</taxon>
    </lineage>
</organism>
<gene>
    <name evidence="3" type="ORF">HPP92_029149</name>
    <name evidence="2" type="ORF">HPP92_029160</name>
</gene>
<dbReference type="Proteomes" id="UP000639772">
    <property type="component" value="Unassembled WGS sequence"/>
</dbReference>
<proteinExistence type="predicted"/>
<reference evidence="4 5" key="1">
    <citation type="journal article" date="2020" name="Nat. Food">
        <title>A phased Vanilla planifolia genome enables genetic improvement of flavour and production.</title>
        <authorList>
            <person name="Hasing T."/>
            <person name="Tang H."/>
            <person name="Brym M."/>
            <person name="Khazi F."/>
            <person name="Huang T."/>
            <person name="Chambers A.H."/>
        </authorList>
    </citation>
    <scope>NUCLEOTIDE SEQUENCE [LARGE SCALE GENOMIC DNA]</scope>
    <source>
        <tissue evidence="3">Leaf</tissue>
    </source>
</reference>
<evidence type="ECO:0000313" key="3">
    <source>
        <dbReference type="EMBL" id="KAG0445817.1"/>
    </source>
</evidence>
<name>A0A835P5V7_VANPL</name>
<accession>A0A835P5V7</accession>
<sequence>MATMSWSYQDLIECMHESRLKRALCCSWLSVAEIEKTCWPTLLKTELMKNNQHKKQAKTGGNRPRVGGALTTTVATGGSTQTKSIPTETNYVNDEAI</sequence>
<evidence type="ECO:0000256" key="1">
    <source>
        <dbReference type="SAM" id="MobiDB-lite"/>
    </source>
</evidence>
<dbReference type="Proteomes" id="UP000636800">
    <property type="component" value="Unassembled WGS sequence"/>
</dbReference>
<feature type="compositionally biased region" description="Polar residues" evidence="1">
    <location>
        <begin position="83"/>
        <end position="97"/>
    </location>
</feature>
<evidence type="ECO:0000313" key="5">
    <source>
        <dbReference type="Proteomes" id="UP000639772"/>
    </source>
</evidence>
<feature type="compositionally biased region" description="Low complexity" evidence="1">
    <location>
        <begin position="66"/>
        <end position="82"/>
    </location>
</feature>
<evidence type="ECO:0000313" key="2">
    <source>
        <dbReference type="EMBL" id="KAG0445794.1"/>
    </source>
</evidence>
<keyword evidence="4" id="KW-1185">Reference proteome</keyword>
<dbReference type="EMBL" id="JADCNL010000650">
    <property type="protein sequence ID" value="KAG0445817.1"/>
    <property type="molecule type" value="Genomic_DNA"/>
</dbReference>
<evidence type="ECO:0000313" key="4">
    <source>
        <dbReference type="Proteomes" id="UP000636800"/>
    </source>
</evidence>
<protein>
    <submittedName>
        <fullName evidence="3">Uncharacterized protein</fullName>
    </submittedName>
</protein>
<feature type="region of interest" description="Disordered" evidence="1">
    <location>
        <begin position="53"/>
        <end position="97"/>
    </location>
</feature>
<comment type="caution">
    <text evidence="3">The sequence shown here is derived from an EMBL/GenBank/DDBJ whole genome shotgun (WGS) entry which is preliminary data.</text>
</comment>
<dbReference type="EMBL" id="JADCNM010000651">
    <property type="protein sequence ID" value="KAG0445794.1"/>
    <property type="molecule type" value="Genomic_DNA"/>
</dbReference>